<name>A0A7J4TIL2_9EURY</name>
<evidence type="ECO:0000313" key="2">
    <source>
        <dbReference type="Proteomes" id="UP000586031"/>
    </source>
</evidence>
<dbReference type="Proteomes" id="UP000586031">
    <property type="component" value="Unassembled WGS sequence"/>
</dbReference>
<gene>
    <name evidence="1" type="ORF">HA271_05465</name>
</gene>
<accession>A0A7J4TIL2</accession>
<evidence type="ECO:0000313" key="1">
    <source>
        <dbReference type="EMBL" id="HII84278.1"/>
    </source>
</evidence>
<comment type="caution">
    <text evidence="1">The sequence shown here is derived from an EMBL/GenBank/DDBJ whole genome shotgun (WGS) entry which is preliminary data.</text>
</comment>
<dbReference type="EMBL" id="DUHE01000154">
    <property type="protein sequence ID" value="HII84278.1"/>
    <property type="molecule type" value="Genomic_DNA"/>
</dbReference>
<proteinExistence type="predicted"/>
<sequence>MHYNSEVFRGDQVENDCGEFMWAMVINYKKIFFGKNKKWAIKERKI</sequence>
<dbReference type="AlphaFoldDB" id="A0A7J4TIL2"/>
<protein>
    <submittedName>
        <fullName evidence="1">Uncharacterized protein</fullName>
    </submittedName>
</protein>
<organism evidence="1 2">
    <name type="scientific">Methanobacterium subterraneum</name>
    <dbReference type="NCBI Taxonomy" id="59277"/>
    <lineage>
        <taxon>Archaea</taxon>
        <taxon>Methanobacteriati</taxon>
        <taxon>Methanobacteriota</taxon>
        <taxon>Methanomada group</taxon>
        <taxon>Methanobacteria</taxon>
        <taxon>Methanobacteriales</taxon>
        <taxon>Methanobacteriaceae</taxon>
        <taxon>Methanobacterium</taxon>
    </lineage>
</organism>
<reference evidence="2" key="1">
    <citation type="journal article" date="2020" name="bioRxiv">
        <title>A rank-normalized archaeal taxonomy based on genome phylogeny resolves widespread incomplete and uneven classifications.</title>
        <authorList>
            <person name="Rinke C."/>
            <person name="Chuvochina M."/>
            <person name="Mussig A.J."/>
            <person name="Chaumeil P.-A."/>
            <person name="Waite D.W."/>
            <person name="Whitman W.B."/>
            <person name="Parks D.H."/>
            <person name="Hugenholtz P."/>
        </authorList>
    </citation>
    <scope>NUCLEOTIDE SEQUENCE [LARGE SCALE GENOMIC DNA]</scope>
</reference>